<protein>
    <submittedName>
        <fullName evidence="2">Rhodanese domain protein</fullName>
    </submittedName>
</protein>
<dbReference type="Gene3D" id="3.40.250.10">
    <property type="entry name" value="Rhodanese-like domain"/>
    <property type="match status" value="1"/>
</dbReference>
<proteinExistence type="predicted"/>
<dbReference type="Pfam" id="PF00581">
    <property type="entry name" value="Rhodanese"/>
    <property type="match status" value="1"/>
</dbReference>
<dbReference type="AlphaFoldDB" id="A0A8B6MBX8"/>
<dbReference type="EMBL" id="CABFMQ020000098">
    <property type="protein sequence ID" value="VTZ51526.1"/>
    <property type="molecule type" value="Genomic_DNA"/>
</dbReference>
<keyword evidence="3" id="KW-1185">Reference proteome</keyword>
<dbReference type="PANTHER" id="PTHR44086">
    <property type="entry name" value="THIOSULFATE SULFURTRANSFERASE RDL2, MITOCHONDRIAL-RELATED"/>
    <property type="match status" value="1"/>
</dbReference>
<dbReference type="GO" id="GO:0004792">
    <property type="term" value="F:thiosulfate-cyanide sulfurtransferase activity"/>
    <property type="evidence" value="ECO:0007669"/>
    <property type="project" value="TreeGrafter"/>
</dbReference>
<dbReference type="CDD" id="cd00158">
    <property type="entry name" value="RHOD"/>
    <property type="match status" value="1"/>
</dbReference>
<gene>
    <name evidence="2" type="ORF">MPC4_40123</name>
</gene>
<dbReference type="PANTHER" id="PTHR44086:SF10">
    <property type="entry name" value="THIOSULFATE SULFURTRANSFERASE_RHODANESE-LIKE DOMAIN-CONTAINING PROTEIN 3"/>
    <property type="match status" value="1"/>
</dbReference>
<dbReference type="PROSITE" id="PS50206">
    <property type="entry name" value="RHODANESE_3"/>
    <property type="match status" value="1"/>
</dbReference>
<sequence length="110" mass="11968">MVLTPGKVENIDIEELKLGLADGSILLVDVREPNEFVAGHIPGATLNPLQSFDVSRLPDVPGKRVVLSCRSGKRSLTALDLARLFGRGDVCAHYPGGFQEWSQRGEKVEI</sequence>
<dbReference type="SUPFAM" id="SSF52821">
    <property type="entry name" value="Rhodanese/Cell cycle control phosphatase"/>
    <property type="match status" value="1"/>
</dbReference>
<dbReference type="InterPro" id="IPR001763">
    <property type="entry name" value="Rhodanese-like_dom"/>
</dbReference>
<dbReference type="Proteomes" id="UP000485880">
    <property type="component" value="Unassembled WGS sequence"/>
</dbReference>
<dbReference type="InterPro" id="IPR036873">
    <property type="entry name" value="Rhodanese-like_dom_sf"/>
</dbReference>
<organism evidence="2 3">
    <name type="scientific">Methylocella tundrae</name>
    <dbReference type="NCBI Taxonomy" id="227605"/>
    <lineage>
        <taxon>Bacteria</taxon>
        <taxon>Pseudomonadati</taxon>
        <taxon>Pseudomonadota</taxon>
        <taxon>Alphaproteobacteria</taxon>
        <taxon>Hyphomicrobiales</taxon>
        <taxon>Beijerinckiaceae</taxon>
        <taxon>Methylocella</taxon>
    </lineage>
</organism>
<reference evidence="2 3" key="1">
    <citation type="submission" date="2019-05" db="EMBL/GenBank/DDBJ databases">
        <authorList>
            <person name="Farhan Ul Haque M."/>
        </authorList>
    </citation>
    <scope>NUCLEOTIDE SEQUENCE [LARGE SCALE GENOMIC DNA]</scope>
    <source>
        <strain evidence="2">2</strain>
    </source>
</reference>
<dbReference type="SMART" id="SM00450">
    <property type="entry name" value="RHOD"/>
    <property type="match status" value="1"/>
</dbReference>
<accession>A0A8B6MBX8</accession>
<feature type="domain" description="Rhodanese" evidence="1">
    <location>
        <begin position="21"/>
        <end position="110"/>
    </location>
</feature>
<name>A0A8B6MBX8_METTU</name>
<dbReference type="RefSeq" id="WP_174513308.1">
    <property type="nucleotide sequence ID" value="NZ_CABFMQ020000098.1"/>
</dbReference>
<comment type="caution">
    <text evidence="2">The sequence shown here is derived from an EMBL/GenBank/DDBJ whole genome shotgun (WGS) entry which is preliminary data.</text>
</comment>
<evidence type="ECO:0000259" key="1">
    <source>
        <dbReference type="PROSITE" id="PS50206"/>
    </source>
</evidence>
<evidence type="ECO:0000313" key="3">
    <source>
        <dbReference type="Proteomes" id="UP000485880"/>
    </source>
</evidence>
<evidence type="ECO:0000313" key="2">
    <source>
        <dbReference type="EMBL" id="VTZ51526.1"/>
    </source>
</evidence>